<accession>A0ABT7XM57</accession>
<proteinExistence type="predicted"/>
<protein>
    <submittedName>
        <fullName evidence="5">Biotin-dependent carboxyltransferase family protein</fullName>
    </submittedName>
</protein>
<dbReference type="Pfam" id="PF02626">
    <property type="entry name" value="CT_A_B"/>
    <property type="match status" value="1"/>
</dbReference>
<keyword evidence="1" id="KW-0547">Nucleotide-binding</keyword>
<dbReference type="InterPro" id="IPR029000">
    <property type="entry name" value="Cyclophilin-like_dom_sf"/>
</dbReference>
<name>A0ABT7XM57_9NEIS</name>
<reference evidence="5" key="1">
    <citation type="submission" date="2023-06" db="EMBL/GenBank/DDBJ databases">
        <authorList>
            <person name="Zhang S."/>
        </authorList>
    </citation>
    <scope>NUCLEOTIDE SEQUENCE</scope>
    <source>
        <strain evidence="5">SG2303</strain>
    </source>
</reference>
<organism evidence="5 6">
    <name type="scientific">Crenobacter oryzisoli</name>
    <dbReference type="NCBI Taxonomy" id="3056844"/>
    <lineage>
        <taxon>Bacteria</taxon>
        <taxon>Pseudomonadati</taxon>
        <taxon>Pseudomonadota</taxon>
        <taxon>Betaproteobacteria</taxon>
        <taxon>Neisseriales</taxon>
        <taxon>Neisseriaceae</taxon>
        <taxon>Crenobacter</taxon>
    </lineage>
</organism>
<keyword evidence="3" id="KW-0067">ATP-binding</keyword>
<evidence type="ECO:0000256" key="1">
    <source>
        <dbReference type="ARBA" id="ARBA00022741"/>
    </source>
</evidence>
<dbReference type="PANTHER" id="PTHR43309">
    <property type="entry name" value="5-OXOPROLINASE SUBUNIT C"/>
    <property type="match status" value="1"/>
</dbReference>
<dbReference type="EMBL" id="JAUEDK010000010">
    <property type="protein sequence ID" value="MDN0074861.1"/>
    <property type="molecule type" value="Genomic_DNA"/>
</dbReference>
<evidence type="ECO:0000256" key="2">
    <source>
        <dbReference type="ARBA" id="ARBA00022801"/>
    </source>
</evidence>
<evidence type="ECO:0000259" key="4">
    <source>
        <dbReference type="SMART" id="SM00797"/>
    </source>
</evidence>
<dbReference type="SMART" id="SM00797">
    <property type="entry name" value="AHS2"/>
    <property type="match status" value="1"/>
</dbReference>
<dbReference type="InterPro" id="IPR003778">
    <property type="entry name" value="CT_A_B"/>
</dbReference>
<comment type="caution">
    <text evidence="5">The sequence shown here is derived from an EMBL/GenBank/DDBJ whole genome shotgun (WGS) entry which is preliminary data.</text>
</comment>
<dbReference type="Proteomes" id="UP001168540">
    <property type="component" value="Unassembled WGS sequence"/>
</dbReference>
<evidence type="ECO:0000256" key="3">
    <source>
        <dbReference type="ARBA" id="ARBA00022840"/>
    </source>
</evidence>
<evidence type="ECO:0000313" key="5">
    <source>
        <dbReference type="EMBL" id="MDN0074861.1"/>
    </source>
</evidence>
<dbReference type="SUPFAM" id="SSF50891">
    <property type="entry name" value="Cyclophilin-like"/>
    <property type="match status" value="1"/>
</dbReference>
<gene>
    <name evidence="5" type="ORF">QU481_08135</name>
</gene>
<feature type="domain" description="Carboxyltransferase" evidence="4">
    <location>
        <begin position="23"/>
        <end position="297"/>
    </location>
</feature>
<dbReference type="PANTHER" id="PTHR43309:SF3">
    <property type="entry name" value="5-OXOPROLINASE SUBUNIT C"/>
    <property type="match status" value="1"/>
</dbReference>
<evidence type="ECO:0000313" key="6">
    <source>
        <dbReference type="Proteomes" id="UP001168540"/>
    </source>
</evidence>
<dbReference type="Gene3D" id="2.40.100.10">
    <property type="entry name" value="Cyclophilin-like"/>
    <property type="match status" value="1"/>
</dbReference>
<keyword evidence="2" id="KW-0378">Hydrolase</keyword>
<dbReference type="NCBIfam" id="TIGR00724">
    <property type="entry name" value="urea_amlyse_rel"/>
    <property type="match status" value="1"/>
</dbReference>
<sequence length="308" mass="32881">MLEVIQGGALCTVQDLGRQGSRHLGIGHAGALDPLALAIANRLVGNPVGYAGLEITLGPVELCFARAGWLALAGADFGATLDGVAVWPGWRTPVRAGQHLHLGSARIGTHAYLAVDGGIETDMVLGSRSTDLHAHFGGLEGRSLQSGDRLPLGHPHPLLHRQGVKLPDWSPLVRALPGPEHAEFTDAARQRFWGEAWQVTPQSDRMGYRLHGEPLHRDAERELPSHGVLPGVVQVPPSGLPIVLLADAPTTGGYPRIAVVIEADLWKVAQTRIGARLAFQLCDAAEATAARVEQTGYLRYLDWSLYGG</sequence>
<dbReference type="RefSeq" id="WP_289829444.1">
    <property type="nucleotide sequence ID" value="NZ_JAUEDK010000010.1"/>
</dbReference>
<keyword evidence="6" id="KW-1185">Reference proteome</keyword>
<dbReference type="InterPro" id="IPR052708">
    <property type="entry name" value="PxpC"/>
</dbReference>